<sequence>MKSFLFILSLLFTSILNAQTKVLPAEIQIKTATLAAPEELRDGAMVYGFNEQGEMIVLREGTNHLVCLADDPAQNGINVSCYSNKLEPFMARGRELAAQGTGEMEKRETRKREAEAGSLSLTDSPAMTTILTGSEENYNAATGELTDGHFRYVIYIPYATAESTGLPEKPFAPGMPWIMDPGTHRAHIMITPPKN</sequence>
<feature type="signal peptide" evidence="2">
    <location>
        <begin position="1"/>
        <end position="18"/>
    </location>
</feature>
<proteinExistence type="predicted"/>
<protein>
    <submittedName>
        <fullName evidence="3">Uncharacterized protein</fullName>
    </submittedName>
</protein>
<reference evidence="3" key="1">
    <citation type="submission" date="2022-11" db="EMBL/GenBank/DDBJ databases">
        <title>Salinimicrobium profundisediminis sp. nov., isolated from deep-sea sediment of the Mariana Trench.</title>
        <authorList>
            <person name="Fu H."/>
        </authorList>
    </citation>
    <scope>NUCLEOTIDE SEQUENCE</scope>
    <source>
        <strain evidence="3">MT39</strain>
    </source>
</reference>
<name>A0A9X3CVT8_9FLAO</name>
<accession>A0A9X3CVT8</accession>
<feature type="region of interest" description="Disordered" evidence="1">
    <location>
        <begin position="98"/>
        <end position="118"/>
    </location>
</feature>
<evidence type="ECO:0000313" key="4">
    <source>
        <dbReference type="Proteomes" id="UP001148482"/>
    </source>
</evidence>
<keyword evidence="2" id="KW-0732">Signal</keyword>
<keyword evidence="4" id="KW-1185">Reference proteome</keyword>
<dbReference type="EMBL" id="JAPJDA010000007">
    <property type="protein sequence ID" value="MCX2837673.1"/>
    <property type="molecule type" value="Genomic_DNA"/>
</dbReference>
<evidence type="ECO:0000256" key="1">
    <source>
        <dbReference type="SAM" id="MobiDB-lite"/>
    </source>
</evidence>
<evidence type="ECO:0000313" key="3">
    <source>
        <dbReference type="EMBL" id="MCX2837673.1"/>
    </source>
</evidence>
<dbReference type="AlphaFoldDB" id="A0A9X3CVT8"/>
<dbReference type="RefSeq" id="WP_266068909.1">
    <property type="nucleotide sequence ID" value="NZ_JAPJDA010000007.1"/>
</dbReference>
<organism evidence="3 4">
    <name type="scientific">Salinimicrobium profundisediminis</name>
    <dbReference type="NCBI Taxonomy" id="2994553"/>
    <lineage>
        <taxon>Bacteria</taxon>
        <taxon>Pseudomonadati</taxon>
        <taxon>Bacteroidota</taxon>
        <taxon>Flavobacteriia</taxon>
        <taxon>Flavobacteriales</taxon>
        <taxon>Flavobacteriaceae</taxon>
        <taxon>Salinimicrobium</taxon>
    </lineage>
</organism>
<evidence type="ECO:0000256" key="2">
    <source>
        <dbReference type="SAM" id="SignalP"/>
    </source>
</evidence>
<feature type="chain" id="PRO_5040831815" evidence="2">
    <location>
        <begin position="19"/>
        <end position="195"/>
    </location>
</feature>
<dbReference type="Proteomes" id="UP001148482">
    <property type="component" value="Unassembled WGS sequence"/>
</dbReference>
<comment type="caution">
    <text evidence="3">The sequence shown here is derived from an EMBL/GenBank/DDBJ whole genome shotgun (WGS) entry which is preliminary data.</text>
</comment>
<gene>
    <name evidence="3" type="ORF">OQ279_05855</name>
</gene>
<feature type="compositionally biased region" description="Basic and acidic residues" evidence="1">
    <location>
        <begin position="103"/>
        <end position="115"/>
    </location>
</feature>